<keyword evidence="4" id="KW-0249">Electron transport</keyword>
<dbReference type="GO" id="GO:0020037">
    <property type="term" value="F:heme binding"/>
    <property type="evidence" value="ECO:0007669"/>
    <property type="project" value="InterPro"/>
</dbReference>
<evidence type="ECO:0000256" key="7">
    <source>
        <dbReference type="SAM" id="SignalP"/>
    </source>
</evidence>
<dbReference type="PRINTS" id="PR00604">
    <property type="entry name" value="CYTCHRMECIAB"/>
</dbReference>
<evidence type="ECO:0000313" key="9">
    <source>
        <dbReference type="EMBL" id="SDT47956.1"/>
    </source>
</evidence>
<dbReference type="AlphaFoldDB" id="A0A1H2AQX9"/>
<dbReference type="Proteomes" id="UP000243904">
    <property type="component" value="Chromosome I"/>
</dbReference>
<proteinExistence type="predicted"/>
<dbReference type="InterPro" id="IPR036909">
    <property type="entry name" value="Cyt_c-like_dom_sf"/>
</dbReference>
<evidence type="ECO:0000256" key="2">
    <source>
        <dbReference type="ARBA" id="ARBA00022617"/>
    </source>
</evidence>
<dbReference type="InterPro" id="IPR009056">
    <property type="entry name" value="Cyt_c-like_dom"/>
</dbReference>
<accession>A0A1H2AQX9</accession>
<dbReference type="GO" id="GO:0046872">
    <property type="term" value="F:metal ion binding"/>
    <property type="evidence" value="ECO:0007669"/>
    <property type="project" value="UniProtKB-KW"/>
</dbReference>
<keyword evidence="3 6" id="KW-0479">Metal-binding</keyword>
<evidence type="ECO:0000256" key="6">
    <source>
        <dbReference type="PROSITE-ProRule" id="PRU00433"/>
    </source>
</evidence>
<feature type="signal peptide" evidence="7">
    <location>
        <begin position="1"/>
        <end position="28"/>
    </location>
</feature>
<evidence type="ECO:0000256" key="3">
    <source>
        <dbReference type="ARBA" id="ARBA00022723"/>
    </source>
</evidence>
<evidence type="ECO:0000259" key="8">
    <source>
        <dbReference type="PROSITE" id="PS51007"/>
    </source>
</evidence>
<name>A0A1H2AQX9_9BRAD</name>
<dbReference type="InterPro" id="IPR002327">
    <property type="entry name" value="Cyt_c_1A/1B"/>
</dbReference>
<organism evidence="9 10">
    <name type="scientific">Bradyrhizobium canariense</name>
    <dbReference type="NCBI Taxonomy" id="255045"/>
    <lineage>
        <taxon>Bacteria</taxon>
        <taxon>Pseudomonadati</taxon>
        <taxon>Pseudomonadota</taxon>
        <taxon>Alphaproteobacteria</taxon>
        <taxon>Hyphomicrobiales</taxon>
        <taxon>Nitrobacteraceae</taxon>
        <taxon>Bradyrhizobium</taxon>
    </lineage>
</organism>
<keyword evidence="10" id="KW-1185">Reference proteome</keyword>
<sequence>MHMTKRRAVHAIGLGCCSAVLVVKMAGAQIPLPTAKPSDGAALFKTQCATCHTTNLSDPVRQGPPLFKIIGRHAGKADGFHYSAGFAKADFVWDEAKLDVWLTNPQEVVPGAVMAYRQSKPEIRTAVIAYLKELN</sequence>
<feature type="domain" description="Cytochrome c" evidence="8">
    <location>
        <begin position="35"/>
        <end position="135"/>
    </location>
</feature>
<dbReference type="EMBL" id="LT629750">
    <property type="protein sequence ID" value="SDT47956.1"/>
    <property type="molecule type" value="Genomic_DNA"/>
</dbReference>
<dbReference type="SUPFAM" id="SSF46626">
    <property type="entry name" value="Cytochrome c"/>
    <property type="match status" value="1"/>
</dbReference>
<dbReference type="Gene3D" id="1.10.760.10">
    <property type="entry name" value="Cytochrome c-like domain"/>
    <property type="match status" value="1"/>
</dbReference>
<keyword evidence="5 6" id="KW-0408">Iron</keyword>
<gene>
    <name evidence="9" type="ORF">SAMN05444158_6355</name>
</gene>
<dbReference type="PANTHER" id="PTHR11961">
    <property type="entry name" value="CYTOCHROME C"/>
    <property type="match status" value="1"/>
</dbReference>
<feature type="chain" id="PRO_5009269108" evidence="7">
    <location>
        <begin position="29"/>
        <end position="135"/>
    </location>
</feature>
<evidence type="ECO:0000256" key="1">
    <source>
        <dbReference type="ARBA" id="ARBA00022448"/>
    </source>
</evidence>
<evidence type="ECO:0000256" key="4">
    <source>
        <dbReference type="ARBA" id="ARBA00022982"/>
    </source>
</evidence>
<evidence type="ECO:0000313" key="10">
    <source>
        <dbReference type="Proteomes" id="UP000243904"/>
    </source>
</evidence>
<protein>
    <submittedName>
        <fullName evidence="9">Cytochrome c</fullName>
    </submittedName>
</protein>
<keyword evidence="2 6" id="KW-0349">Heme</keyword>
<keyword evidence="1" id="KW-0813">Transport</keyword>
<dbReference type="GO" id="GO:0009055">
    <property type="term" value="F:electron transfer activity"/>
    <property type="evidence" value="ECO:0007669"/>
    <property type="project" value="InterPro"/>
</dbReference>
<evidence type="ECO:0000256" key="5">
    <source>
        <dbReference type="ARBA" id="ARBA00023004"/>
    </source>
</evidence>
<reference evidence="10" key="1">
    <citation type="submission" date="2016-10" db="EMBL/GenBank/DDBJ databases">
        <authorList>
            <person name="Varghese N."/>
            <person name="Submissions S."/>
        </authorList>
    </citation>
    <scope>NUCLEOTIDE SEQUENCE [LARGE SCALE GENOMIC DNA]</scope>
    <source>
        <strain evidence="10">GAS369</strain>
    </source>
</reference>
<dbReference type="Pfam" id="PF00034">
    <property type="entry name" value="Cytochrom_C"/>
    <property type="match status" value="1"/>
</dbReference>
<keyword evidence="7" id="KW-0732">Signal</keyword>
<dbReference type="PROSITE" id="PS51007">
    <property type="entry name" value="CYTC"/>
    <property type="match status" value="1"/>
</dbReference>